<protein>
    <submittedName>
        <fullName evidence="2">Uncharacterized protein</fullName>
    </submittedName>
</protein>
<organism evidence="2 3">
    <name type="scientific">Colocasia esculenta</name>
    <name type="common">Wild taro</name>
    <name type="synonym">Arum esculentum</name>
    <dbReference type="NCBI Taxonomy" id="4460"/>
    <lineage>
        <taxon>Eukaryota</taxon>
        <taxon>Viridiplantae</taxon>
        <taxon>Streptophyta</taxon>
        <taxon>Embryophyta</taxon>
        <taxon>Tracheophyta</taxon>
        <taxon>Spermatophyta</taxon>
        <taxon>Magnoliopsida</taxon>
        <taxon>Liliopsida</taxon>
        <taxon>Araceae</taxon>
        <taxon>Aroideae</taxon>
        <taxon>Colocasieae</taxon>
        <taxon>Colocasia</taxon>
    </lineage>
</organism>
<feature type="compositionally biased region" description="Basic and acidic residues" evidence="1">
    <location>
        <begin position="149"/>
        <end position="166"/>
    </location>
</feature>
<evidence type="ECO:0000313" key="3">
    <source>
        <dbReference type="Proteomes" id="UP000652761"/>
    </source>
</evidence>
<name>A0A843UUF3_COLES</name>
<evidence type="ECO:0000256" key="1">
    <source>
        <dbReference type="SAM" id="MobiDB-lite"/>
    </source>
</evidence>
<gene>
    <name evidence="2" type="ORF">Taro_019682</name>
</gene>
<comment type="caution">
    <text evidence="2">The sequence shown here is derived from an EMBL/GenBank/DDBJ whole genome shotgun (WGS) entry which is preliminary data.</text>
</comment>
<accession>A0A843UUF3</accession>
<dbReference type="Proteomes" id="UP000652761">
    <property type="component" value="Unassembled WGS sequence"/>
</dbReference>
<dbReference type="AlphaFoldDB" id="A0A843UUF3"/>
<feature type="region of interest" description="Disordered" evidence="1">
    <location>
        <begin position="107"/>
        <end position="183"/>
    </location>
</feature>
<evidence type="ECO:0000313" key="2">
    <source>
        <dbReference type="EMBL" id="MQL87148.1"/>
    </source>
</evidence>
<proteinExistence type="predicted"/>
<sequence>MSCRPSAYPQKSSTVEKVWMGRRELPQAVCLALAAGLSNQNVHECSSGCGWCCAGVLGSGSSDGISPSSISPSSLSSPLLPASDAAVSSAIVPSLCTPLDTPTKRGIPQRCSADAGGRNRKGSFGYLRGGEEARARVGRRRGTGSSRRGGGDVEKGGSFVRAREITAAKQQPAKRDRIPTVGSGQAMPHLRSHLQTFLFLLPRILPTSYYFYPRLPGGARQRGPLLPAWPPLCMPTPLSSAPPLLRLLLRSYLILAPIAISHCSGSGPFTRPTSGVISSCSFAPAPCSGCLSYSLL</sequence>
<dbReference type="EMBL" id="NMUH01000956">
    <property type="protein sequence ID" value="MQL87148.1"/>
    <property type="molecule type" value="Genomic_DNA"/>
</dbReference>
<keyword evidence="3" id="KW-1185">Reference proteome</keyword>
<reference evidence="2" key="1">
    <citation type="submission" date="2017-07" db="EMBL/GenBank/DDBJ databases">
        <title>Taro Niue Genome Assembly and Annotation.</title>
        <authorList>
            <person name="Atibalentja N."/>
            <person name="Keating K."/>
            <person name="Fields C.J."/>
        </authorList>
    </citation>
    <scope>NUCLEOTIDE SEQUENCE</scope>
    <source>
        <strain evidence="2">Niue_2</strain>
        <tissue evidence="2">Leaf</tissue>
    </source>
</reference>